<evidence type="ECO:0000313" key="4">
    <source>
        <dbReference type="Proteomes" id="UP000515873"/>
    </source>
</evidence>
<protein>
    <submittedName>
        <fullName evidence="3">EamA family transporter</fullName>
    </submittedName>
</protein>
<dbReference type="FunFam" id="1.10.3730.20:FF:000009">
    <property type="entry name" value="EamA family transporter"/>
    <property type="match status" value="1"/>
</dbReference>
<reference evidence="3 4" key="1">
    <citation type="submission" date="2020-08" db="EMBL/GenBank/DDBJ databases">
        <title>Dyella sp. G9 isolated from forest soil.</title>
        <authorList>
            <person name="Fu J."/>
            <person name="Qiu L."/>
        </authorList>
    </citation>
    <scope>NUCLEOTIDE SEQUENCE [LARGE SCALE GENOMIC DNA]</scope>
    <source>
        <strain evidence="3 4">G9</strain>
    </source>
</reference>
<gene>
    <name evidence="3" type="ORF">H8F01_07660</name>
</gene>
<dbReference type="RefSeq" id="WP_187058403.1">
    <property type="nucleotide sequence ID" value="NZ_CP060412.1"/>
</dbReference>
<feature type="transmembrane region" description="Helical" evidence="1">
    <location>
        <begin position="36"/>
        <end position="55"/>
    </location>
</feature>
<dbReference type="SUPFAM" id="SSF103481">
    <property type="entry name" value="Multidrug resistance efflux transporter EmrE"/>
    <property type="match status" value="1"/>
</dbReference>
<evidence type="ECO:0000256" key="1">
    <source>
        <dbReference type="SAM" id="Phobius"/>
    </source>
</evidence>
<keyword evidence="1" id="KW-0812">Transmembrane</keyword>
<keyword evidence="1" id="KW-0472">Membrane</keyword>
<feature type="transmembrane region" description="Helical" evidence="1">
    <location>
        <begin position="124"/>
        <end position="142"/>
    </location>
</feature>
<keyword evidence="4" id="KW-1185">Reference proteome</keyword>
<dbReference type="InterPro" id="IPR037185">
    <property type="entry name" value="EmrE-like"/>
</dbReference>
<feature type="transmembrane region" description="Helical" evidence="1">
    <location>
        <begin position="67"/>
        <end position="87"/>
    </location>
</feature>
<accession>A0A7G8Q868</accession>
<name>A0A7G8Q868_9GAMM</name>
<dbReference type="GO" id="GO:0016020">
    <property type="term" value="C:membrane"/>
    <property type="evidence" value="ECO:0007669"/>
    <property type="project" value="InterPro"/>
</dbReference>
<evidence type="ECO:0000259" key="2">
    <source>
        <dbReference type="Pfam" id="PF00892"/>
    </source>
</evidence>
<dbReference type="EMBL" id="CP060412">
    <property type="protein sequence ID" value="QNK02976.1"/>
    <property type="molecule type" value="Genomic_DNA"/>
</dbReference>
<dbReference type="InterPro" id="IPR000620">
    <property type="entry name" value="EamA_dom"/>
</dbReference>
<dbReference type="KEGG" id="dtl:H8F01_07660"/>
<dbReference type="Proteomes" id="UP000515873">
    <property type="component" value="Chromosome"/>
</dbReference>
<dbReference type="PANTHER" id="PTHR22911:SF137">
    <property type="entry name" value="SOLUTE CARRIER FAMILY 35 MEMBER G2-RELATED"/>
    <property type="match status" value="1"/>
</dbReference>
<dbReference type="PANTHER" id="PTHR22911">
    <property type="entry name" value="ACYL-MALONYL CONDENSING ENZYME-RELATED"/>
    <property type="match status" value="1"/>
</dbReference>
<dbReference type="AlphaFoldDB" id="A0A7G8Q868"/>
<dbReference type="Gene3D" id="1.10.3730.20">
    <property type="match status" value="1"/>
</dbReference>
<proteinExistence type="predicted"/>
<dbReference type="Pfam" id="PF00892">
    <property type="entry name" value="EamA"/>
    <property type="match status" value="1"/>
</dbReference>
<organism evidence="3 4">
    <name type="scientific">Dyella telluris</name>
    <dbReference type="NCBI Taxonomy" id="2763498"/>
    <lineage>
        <taxon>Bacteria</taxon>
        <taxon>Pseudomonadati</taxon>
        <taxon>Pseudomonadota</taxon>
        <taxon>Gammaproteobacteria</taxon>
        <taxon>Lysobacterales</taxon>
        <taxon>Rhodanobacteraceae</taxon>
        <taxon>Dyella</taxon>
    </lineage>
</organism>
<feature type="transmembrane region" description="Helical" evidence="1">
    <location>
        <begin position="6"/>
        <end position="24"/>
    </location>
</feature>
<keyword evidence="1" id="KW-1133">Transmembrane helix</keyword>
<feature type="domain" description="EamA" evidence="2">
    <location>
        <begin position="6"/>
        <end position="141"/>
    </location>
</feature>
<sequence length="143" mass="14996">MNLRDSWLLFALGSAFFAALTALFGKLGVAGINSNLATFIRTIVILLVTAGILSLRNEWARPTGLPASSWVFLVLSGIATGLSWLCYYRALQLGPVSKVAPIDKLSVAIAILLGVLLLGEQLSWSLAIGGGLIVAGAIIIAVF</sequence>
<evidence type="ECO:0000313" key="3">
    <source>
        <dbReference type="EMBL" id="QNK02976.1"/>
    </source>
</evidence>